<dbReference type="SUPFAM" id="SSF48403">
    <property type="entry name" value="Ankyrin repeat"/>
    <property type="match status" value="1"/>
</dbReference>
<dbReference type="PROSITE" id="PS50297">
    <property type="entry name" value="ANK_REP_REGION"/>
    <property type="match status" value="2"/>
</dbReference>
<dbReference type="HOGENOM" id="CLU_000134_48_0_1"/>
<keyword evidence="1" id="KW-0677">Repeat</keyword>
<dbReference type="PROSITE" id="PS50088">
    <property type="entry name" value="ANK_REPEAT"/>
    <property type="match status" value="2"/>
</dbReference>
<evidence type="ECO:0000313" key="5">
    <source>
        <dbReference type="Proteomes" id="UP000006701"/>
    </source>
</evidence>
<evidence type="ECO:0000256" key="1">
    <source>
        <dbReference type="ARBA" id="ARBA00022737"/>
    </source>
</evidence>
<sequence>MWPLPTELILSILDYLGPDELLKCLITSPPLFALLSSRHLEKRDKKGRTMLHLAVPENHPELLRVLLCHQAIDPNVKDNYEYTLLLSAIAYSRVESVQLLLDHGGVDINVRTSYGTTPLYHALVWGKNELLEVLLRQERLDVNARGEGGRTALSLAMSGGDYVNLNMNNIALLLEREDLCADLPDQNGRTPLSWAAEYGELEAVKLLLQREDVDASSVDHDGLTPLQHAAGDVDSGYADDELFIALMDRTGVTEVTRYFDGHAQSWRPLSPT</sequence>
<evidence type="ECO:0000256" key="2">
    <source>
        <dbReference type="ARBA" id="ARBA00023043"/>
    </source>
</evidence>
<dbReference type="STRING" id="344612.A1C8G7"/>
<keyword evidence="2 3" id="KW-0040">ANK repeat</keyword>
<evidence type="ECO:0000313" key="4">
    <source>
        <dbReference type="EMBL" id="EAW13604.1"/>
    </source>
</evidence>
<dbReference type="VEuPathDB" id="FungiDB:ACLA_043220"/>
<dbReference type="OrthoDB" id="426293at2759"/>
<dbReference type="InterPro" id="IPR036770">
    <property type="entry name" value="Ankyrin_rpt-contain_sf"/>
</dbReference>
<dbReference type="AlphaFoldDB" id="A1C8G7"/>
<dbReference type="Proteomes" id="UP000006701">
    <property type="component" value="Unassembled WGS sequence"/>
</dbReference>
<dbReference type="PANTHER" id="PTHR24198:SF165">
    <property type="entry name" value="ANKYRIN REPEAT-CONTAINING PROTEIN-RELATED"/>
    <property type="match status" value="1"/>
</dbReference>
<dbReference type="KEGG" id="act:ACLA_043220"/>
<dbReference type="eggNOG" id="KOG4412">
    <property type="taxonomic scope" value="Eukaryota"/>
</dbReference>
<dbReference type="OMA" id="VQEITRY"/>
<dbReference type="PANTHER" id="PTHR24198">
    <property type="entry name" value="ANKYRIN REPEAT AND PROTEIN KINASE DOMAIN-CONTAINING PROTEIN"/>
    <property type="match status" value="1"/>
</dbReference>
<keyword evidence="5" id="KW-1185">Reference proteome</keyword>
<protein>
    <submittedName>
        <fullName evidence="4">Ankyrin repeat protein</fullName>
    </submittedName>
</protein>
<gene>
    <name evidence="4" type="ORF">ACLA_043220</name>
</gene>
<dbReference type="SMART" id="SM00248">
    <property type="entry name" value="ANK"/>
    <property type="match status" value="6"/>
</dbReference>
<feature type="repeat" description="ANK" evidence="3">
    <location>
        <begin position="187"/>
        <end position="210"/>
    </location>
</feature>
<dbReference type="Gene3D" id="1.25.40.20">
    <property type="entry name" value="Ankyrin repeat-containing domain"/>
    <property type="match status" value="1"/>
</dbReference>
<dbReference type="RefSeq" id="XP_001275030.1">
    <property type="nucleotide sequence ID" value="XM_001275029.1"/>
</dbReference>
<feature type="repeat" description="ANK" evidence="3">
    <location>
        <begin position="46"/>
        <end position="79"/>
    </location>
</feature>
<dbReference type="Pfam" id="PF12796">
    <property type="entry name" value="Ank_2"/>
    <property type="match status" value="2"/>
</dbReference>
<proteinExistence type="predicted"/>
<dbReference type="GeneID" id="4707294"/>
<reference evidence="4 5" key="1">
    <citation type="journal article" date="2008" name="PLoS Genet.">
        <title>Genomic islands in the pathogenic filamentous fungus Aspergillus fumigatus.</title>
        <authorList>
            <person name="Fedorova N.D."/>
            <person name="Khaldi N."/>
            <person name="Joardar V.S."/>
            <person name="Maiti R."/>
            <person name="Amedeo P."/>
            <person name="Anderson M.J."/>
            <person name="Crabtree J."/>
            <person name="Silva J.C."/>
            <person name="Badger J.H."/>
            <person name="Albarraq A."/>
            <person name="Angiuoli S."/>
            <person name="Bussey H."/>
            <person name="Bowyer P."/>
            <person name="Cotty P.J."/>
            <person name="Dyer P.S."/>
            <person name="Egan A."/>
            <person name="Galens K."/>
            <person name="Fraser-Liggett C.M."/>
            <person name="Haas B.J."/>
            <person name="Inman J.M."/>
            <person name="Kent R."/>
            <person name="Lemieux S."/>
            <person name="Malavazi I."/>
            <person name="Orvis J."/>
            <person name="Roemer T."/>
            <person name="Ronning C.M."/>
            <person name="Sundaram J.P."/>
            <person name="Sutton G."/>
            <person name="Turner G."/>
            <person name="Venter J.C."/>
            <person name="White O.R."/>
            <person name="Whitty B.R."/>
            <person name="Youngman P."/>
            <person name="Wolfe K.H."/>
            <person name="Goldman G.H."/>
            <person name="Wortman J.R."/>
            <person name="Jiang B."/>
            <person name="Denning D.W."/>
            <person name="Nierman W.C."/>
        </authorList>
    </citation>
    <scope>NUCLEOTIDE SEQUENCE [LARGE SCALE GENOMIC DNA]</scope>
    <source>
        <strain evidence="5">ATCC 1007 / CBS 513.65 / DSM 816 / NCTC 3887 / NRRL 1</strain>
    </source>
</reference>
<dbReference type="EMBL" id="DS027046">
    <property type="protein sequence ID" value="EAW13604.1"/>
    <property type="molecule type" value="Genomic_DNA"/>
</dbReference>
<evidence type="ECO:0000256" key="3">
    <source>
        <dbReference type="PROSITE-ProRule" id="PRU00023"/>
    </source>
</evidence>
<name>A1C8G7_ASPCL</name>
<organism evidence="4 5">
    <name type="scientific">Aspergillus clavatus (strain ATCC 1007 / CBS 513.65 / DSM 816 / NCTC 3887 / NRRL 1 / QM 1276 / 107)</name>
    <dbReference type="NCBI Taxonomy" id="344612"/>
    <lineage>
        <taxon>Eukaryota</taxon>
        <taxon>Fungi</taxon>
        <taxon>Dikarya</taxon>
        <taxon>Ascomycota</taxon>
        <taxon>Pezizomycotina</taxon>
        <taxon>Eurotiomycetes</taxon>
        <taxon>Eurotiomycetidae</taxon>
        <taxon>Eurotiales</taxon>
        <taxon>Aspergillaceae</taxon>
        <taxon>Aspergillus</taxon>
        <taxon>Aspergillus subgen. Fumigati</taxon>
    </lineage>
</organism>
<accession>A1C8G7</accession>
<dbReference type="InterPro" id="IPR002110">
    <property type="entry name" value="Ankyrin_rpt"/>
</dbReference>